<dbReference type="CDD" id="cd00267">
    <property type="entry name" value="ABC_ATPase"/>
    <property type="match status" value="1"/>
</dbReference>
<evidence type="ECO:0000259" key="1">
    <source>
        <dbReference type="Pfam" id="PF13304"/>
    </source>
</evidence>
<evidence type="ECO:0000313" key="2">
    <source>
        <dbReference type="EMBL" id="MBA8808338.1"/>
    </source>
</evidence>
<keyword evidence="3" id="KW-1185">Reference proteome</keyword>
<evidence type="ECO:0000313" key="3">
    <source>
        <dbReference type="Proteomes" id="UP000540568"/>
    </source>
</evidence>
<dbReference type="InterPro" id="IPR003959">
    <property type="entry name" value="ATPase_AAA_core"/>
</dbReference>
<dbReference type="Gene3D" id="3.40.50.300">
    <property type="entry name" value="P-loop containing nucleotide triphosphate hydrolases"/>
    <property type="match status" value="1"/>
</dbReference>
<dbReference type="InterPro" id="IPR051396">
    <property type="entry name" value="Bact_Antivir_Def_Nuclease"/>
</dbReference>
<name>A0A7W3J8P4_9MICO</name>
<organism evidence="2 3">
    <name type="scientific">Promicromonospora sukumoe</name>
    <dbReference type="NCBI Taxonomy" id="88382"/>
    <lineage>
        <taxon>Bacteria</taxon>
        <taxon>Bacillati</taxon>
        <taxon>Actinomycetota</taxon>
        <taxon>Actinomycetes</taxon>
        <taxon>Micrococcales</taxon>
        <taxon>Promicromonosporaceae</taxon>
        <taxon>Promicromonospora</taxon>
    </lineage>
</organism>
<protein>
    <recommendedName>
        <fullName evidence="1">ATPase AAA-type core domain-containing protein</fullName>
    </recommendedName>
</protein>
<dbReference type="Proteomes" id="UP000540568">
    <property type="component" value="Unassembled WGS sequence"/>
</dbReference>
<feature type="domain" description="ATPase AAA-type core" evidence="1">
    <location>
        <begin position="208"/>
        <end position="334"/>
    </location>
</feature>
<dbReference type="PANTHER" id="PTHR43581">
    <property type="entry name" value="ATP/GTP PHOSPHATASE"/>
    <property type="match status" value="1"/>
</dbReference>
<dbReference type="SUPFAM" id="SSF52540">
    <property type="entry name" value="P-loop containing nucleoside triphosphate hydrolases"/>
    <property type="match status" value="1"/>
</dbReference>
<dbReference type="GO" id="GO:0016887">
    <property type="term" value="F:ATP hydrolysis activity"/>
    <property type="evidence" value="ECO:0007669"/>
    <property type="project" value="InterPro"/>
</dbReference>
<sequence length="345" mass="39770">MTSLVGSPVTGASIEIVDNEGRRLTRRYQREQSGLSAQRRDQIDRAFLGRDPEVEMNFATYMALEGMLRPEEERTWRTTYHDPDVGHEVGEFGHQYLSINRLVRGLRGTRPSSAEVDYEASLDEAFSKRVNEQWIHYQASSLSEIRVIQQQGLGRVLSVLFGGPEEKRPPTDFLPTEPDHAYKLTRAFLQDQNIKVNFNRQSFMQRYQRERHYAEVVEHIKEVTERVDRALLPQRELERLVAEFYSGDKQLSLGRRGIEVRMGRKEIPLRALSSGERQLLFILLHVMAGGANSVIVDEPEISLHVDWQERLVGTMLTVNPACQLILATHSPDVMAHVDRRFIHRI</sequence>
<comment type="caution">
    <text evidence="2">The sequence shown here is derived from an EMBL/GenBank/DDBJ whole genome shotgun (WGS) entry which is preliminary data.</text>
</comment>
<dbReference type="AlphaFoldDB" id="A0A7W3J8P4"/>
<proteinExistence type="predicted"/>
<dbReference type="EMBL" id="JACGWV010000001">
    <property type="protein sequence ID" value="MBA8808338.1"/>
    <property type="molecule type" value="Genomic_DNA"/>
</dbReference>
<gene>
    <name evidence="2" type="ORF">FHX71_002280</name>
</gene>
<reference evidence="2 3" key="1">
    <citation type="submission" date="2020-07" db="EMBL/GenBank/DDBJ databases">
        <title>Sequencing the genomes of 1000 actinobacteria strains.</title>
        <authorList>
            <person name="Klenk H.-P."/>
        </authorList>
    </citation>
    <scope>NUCLEOTIDE SEQUENCE [LARGE SCALE GENOMIC DNA]</scope>
    <source>
        <strain evidence="2 3">DSM 44121</strain>
    </source>
</reference>
<dbReference type="InterPro" id="IPR027417">
    <property type="entry name" value="P-loop_NTPase"/>
</dbReference>
<dbReference type="Pfam" id="PF13304">
    <property type="entry name" value="AAA_21"/>
    <property type="match status" value="1"/>
</dbReference>
<accession>A0A7W3J8P4</accession>
<dbReference type="GO" id="GO:0005524">
    <property type="term" value="F:ATP binding"/>
    <property type="evidence" value="ECO:0007669"/>
    <property type="project" value="InterPro"/>
</dbReference>
<dbReference type="PANTHER" id="PTHR43581:SF2">
    <property type="entry name" value="EXCINUCLEASE ATPASE SUBUNIT"/>
    <property type="match status" value="1"/>
</dbReference>